<proteinExistence type="predicted"/>
<name>M5S037_9BACT</name>
<protein>
    <submittedName>
        <fullName evidence="2">Uncharacterized protein</fullName>
    </submittedName>
</protein>
<dbReference type="STRING" id="1263868.RESH_04464"/>
<dbReference type="EMBL" id="ANOF01000144">
    <property type="protein sequence ID" value="EMI24915.1"/>
    <property type="molecule type" value="Genomic_DNA"/>
</dbReference>
<gene>
    <name evidence="2" type="ORF">RESH_04464</name>
</gene>
<evidence type="ECO:0000313" key="3">
    <source>
        <dbReference type="Proteomes" id="UP000011996"/>
    </source>
</evidence>
<evidence type="ECO:0000313" key="2">
    <source>
        <dbReference type="EMBL" id="EMI24915.1"/>
    </source>
</evidence>
<accession>M5S037</accession>
<evidence type="ECO:0000256" key="1">
    <source>
        <dbReference type="SAM" id="MobiDB-lite"/>
    </source>
</evidence>
<feature type="compositionally biased region" description="Basic and acidic residues" evidence="1">
    <location>
        <begin position="7"/>
        <end position="23"/>
    </location>
</feature>
<dbReference type="Proteomes" id="UP000011996">
    <property type="component" value="Unassembled WGS sequence"/>
</dbReference>
<organism evidence="2 3">
    <name type="scientific">Rhodopirellula europaea SH398</name>
    <dbReference type="NCBI Taxonomy" id="1263868"/>
    <lineage>
        <taxon>Bacteria</taxon>
        <taxon>Pseudomonadati</taxon>
        <taxon>Planctomycetota</taxon>
        <taxon>Planctomycetia</taxon>
        <taxon>Pirellulales</taxon>
        <taxon>Pirellulaceae</taxon>
        <taxon>Rhodopirellula</taxon>
    </lineage>
</organism>
<dbReference type="AlphaFoldDB" id="M5S037"/>
<comment type="caution">
    <text evidence="2">The sequence shown here is derived from an EMBL/GenBank/DDBJ whole genome shotgun (WGS) entry which is preliminary data.</text>
</comment>
<reference evidence="2 3" key="1">
    <citation type="journal article" date="2013" name="Mar. Genomics">
        <title>Expression of sulfatases in Rhodopirellula baltica and the diversity of sulfatases in the genus Rhodopirellula.</title>
        <authorList>
            <person name="Wegner C.E."/>
            <person name="Richter-Heitmann T."/>
            <person name="Klindworth A."/>
            <person name="Klockow C."/>
            <person name="Richter M."/>
            <person name="Achstetter T."/>
            <person name="Glockner F.O."/>
            <person name="Harder J."/>
        </authorList>
    </citation>
    <scope>NUCLEOTIDE SEQUENCE [LARGE SCALE GENOMIC DNA]</scope>
    <source>
        <strain evidence="2 3">SH398</strain>
    </source>
</reference>
<sequence>MHGRVVVRRERESGHKVRGDRGGDSSVTQLSLCDRFRPGQMQKIRRVVAVVSFHFEGSDTEAMPWDDPFIAKQHWSTAQRETRCCTWTTPIGTTRCFLMLVTLQSYRRRKLLTSTQFS</sequence>
<dbReference type="PATRIC" id="fig|1263868.3.peg.4840"/>
<feature type="region of interest" description="Disordered" evidence="1">
    <location>
        <begin position="1"/>
        <end position="25"/>
    </location>
</feature>